<reference evidence="2 3" key="1">
    <citation type="submission" date="2024-04" db="EMBL/GenBank/DDBJ databases">
        <title>Symmetric and asymmetric DNA N6-adenine methylation regulates different biological responses in Mucorales.</title>
        <authorList>
            <consortium name="Lawrence Berkeley National Laboratory"/>
            <person name="Lax C."/>
            <person name="Mondo S.J."/>
            <person name="Osorio-Concepcion M."/>
            <person name="Muszewska A."/>
            <person name="Corrochano-Luque M."/>
            <person name="Gutierrez G."/>
            <person name="Riley R."/>
            <person name="Lipzen A."/>
            <person name="Guo J."/>
            <person name="Hundley H."/>
            <person name="Amirebrahimi M."/>
            <person name="Ng V."/>
            <person name="Lorenzo-Gutierrez D."/>
            <person name="Binder U."/>
            <person name="Yang J."/>
            <person name="Song Y."/>
            <person name="Canovas D."/>
            <person name="Navarro E."/>
            <person name="Freitag M."/>
            <person name="Gabaldon T."/>
            <person name="Grigoriev I.V."/>
            <person name="Corrochano L.M."/>
            <person name="Nicolas F.E."/>
            <person name="Garre V."/>
        </authorList>
    </citation>
    <scope>NUCLEOTIDE SEQUENCE [LARGE SCALE GENOMIC DNA]</scope>
    <source>
        <strain evidence="2 3">L51</strain>
    </source>
</reference>
<dbReference type="CDD" id="cd23659">
    <property type="entry name" value="USP_At3g01520-like"/>
    <property type="match status" value="1"/>
</dbReference>
<feature type="domain" description="UspA" evidence="1">
    <location>
        <begin position="10"/>
        <end position="148"/>
    </location>
</feature>
<dbReference type="PRINTS" id="PR01438">
    <property type="entry name" value="UNVRSLSTRESS"/>
</dbReference>
<name>A0ABR3ALG2_PHYBL</name>
<protein>
    <recommendedName>
        <fullName evidence="1">UspA domain-containing protein</fullName>
    </recommendedName>
</protein>
<proteinExistence type="predicted"/>
<dbReference type="InterPro" id="IPR014729">
    <property type="entry name" value="Rossmann-like_a/b/a_fold"/>
</dbReference>
<dbReference type="InterPro" id="IPR006015">
    <property type="entry name" value="Universal_stress_UspA"/>
</dbReference>
<dbReference type="InterPro" id="IPR006016">
    <property type="entry name" value="UspA"/>
</dbReference>
<evidence type="ECO:0000313" key="3">
    <source>
        <dbReference type="Proteomes" id="UP001448207"/>
    </source>
</evidence>
<dbReference type="Pfam" id="PF00582">
    <property type="entry name" value="Usp"/>
    <property type="match status" value="1"/>
</dbReference>
<evidence type="ECO:0000313" key="2">
    <source>
        <dbReference type="EMBL" id="KAL0076805.1"/>
    </source>
</evidence>
<dbReference type="Proteomes" id="UP001448207">
    <property type="component" value="Unassembled WGS sequence"/>
</dbReference>
<dbReference type="Gene3D" id="3.40.50.620">
    <property type="entry name" value="HUPs"/>
    <property type="match status" value="1"/>
</dbReference>
<comment type="caution">
    <text evidence="2">The sequence shown here is derived from an EMBL/GenBank/DDBJ whole genome shotgun (WGS) entry which is preliminary data.</text>
</comment>
<accession>A0ABR3ALG2</accession>
<gene>
    <name evidence="2" type="ORF">J3Q64DRAFT_1770775</name>
</gene>
<dbReference type="PANTHER" id="PTHR31964">
    <property type="entry name" value="ADENINE NUCLEOTIDE ALPHA HYDROLASES-LIKE SUPERFAMILY PROTEIN"/>
    <property type="match status" value="1"/>
</dbReference>
<keyword evidence="3" id="KW-1185">Reference proteome</keyword>
<sequence length="155" mass="17696">MQSMSIVDKRRVAIAYDGTDDANRLFKWAIENIIRPESDHIVCLTVKPQREAKYRHKSEDGKDSEYLDAHHDPSLQKLEERITKLGVTIEQHVMFGDPKELIPQYTAREKIDLLIVGSRGLTTLQTVFLGSVSEHCLHECPCPVLVVRNTTIDDQ</sequence>
<organism evidence="2 3">
    <name type="scientific">Phycomyces blakesleeanus</name>
    <dbReference type="NCBI Taxonomy" id="4837"/>
    <lineage>
        <taxon>Eukaryota</taxon>
        <taxon>Fungi</taxon>
        <taxon>Fungi incertae sedis</taxon>
        <taxon>Mucoromycota</taxon>
        <taxon>Mucoromycotina</taxon>
        <taxon>Mucoromycetes</taxon>
        <taxon>Mucorales</taxon>
        <taxon>Phycomycetaceae</taxon>
        <taxon>Phycomyces</taxon>
    </lineage>
</organism>
<dbReference type="EMBL" id="JBCLYO010000030">
    <property type="protein sequence ID" value="KAL0076805.1"/>
    <property type="molecule type" value="Genomic_DNA"/>
</dbReference>
<evidence type="ECO:0000259" key="1">
    <source>
        <dbReference type="Pfam" id="PF00582"/>
    </source>
</evidence>
<dbReference type="SUPFAM" id="SSF52402">
    <property type="entry name" value="Adenine nucleotide alpha hydrolases-like"/>
    <property type="match status" value="1"/>
</dbReference>
<dbReference type="PANTHER" id="PTHR31964:SF113">
    <property type="entry name" value="USPA DOMAIN-CONTAINING PROTEIN"/>
    <property type="match status" value="1"/>
</dbReference>